<feature type="repeat" description="HEAT" evidence="2">
    <location>
        <begin position="12"/>
        <end position="50"/>
    </location>
</feature>
<evidence type="ECO:0000256" key="1">
    <source>
        <dbReference type="ARBA" id="ARBA00022737"/>
    </source>
</evidence>
<dbReference type="OrthoDB" id="66533at2759"/>
<dbReference type="Gene3D" id="1.25.10.10">
    <property type="entry name" value="Leucine-rich Repeat Variant"/>
    <property type="match status" value="1"/>
</dbReference>
<dbReference type="PANTHER" id="PTHR13366:SF0">
    <property type="entry name" value="HEAT REPEAT-CONTAINING PROTEIN 6"/>
    <property type="match status" value="1"/>
</dbReference>
<dbReference type="InterPro" id="IPR000357">
    <property type="entry name" value="HEAT"/>
</dbReference>
<dbReference type="InParanoid" id="A0A1X7SGF1"/>
<dbReference type="InterPro" id="IPR021133">
    <property type="entry name" value="HEAT_type_2"/>
</dbReference>
<dbReference type="eggNOG" id="KOG4535">
    <property type="taxonomic scope" value="Eukaryota"/>
</dbReference>
<dbReference type="InterPro" id="IPR011989">
    <property type="entry name" value="ARM-like"/>
</dbReference>
<reference evidence="3" key="1">
    <citation type="submission" date="2017-05" db="UniProtKB">
        <authorList>
            <consortium name="EnsemblMetazoa"/>
        </authorList>
    </citation>
    <scope>IDENTIFICATION</scope>
</reference>
<sequence length="201" mass="22144">MGRLSVETKTHILPLLLNLSKDSNPSIKSSAIRTLGIFSQYSSQCFTDTFILDACVGITNGLDLKQVVAVRIQASWSVGNMTDSLIHDEGWKDKVPLLYESVVVAIEGTEEVKVNALLALYKSVLVAMEDIEKVKVNAFRAAGNLLHVLTDEIYMYLKCEHGVIEKICSKLAKYINVGIMKGRLGMIESLCSAVVTCKNFK</sequence>
<organism evidence="3">
    <name type="scientific">Amphimedon queenslandica</name>
    <name type="common">Sponge</name>
    <dbReference type="NCBI Taxonomy" id="400682"/>
    <lineage>
        <taxon>Eukaryota</taxon>
        <taxon>Metazoa</taxon>
        <taxon>Porifera</taxon>
        <taxon>Demospongiae</taxon>
        <taxon>Heteroscleromorpha</taxon>
        <taxon>Haplosclerida</taxon>
        <taxon>Niphatidae</taxon>
        <taxon>Amphimedon</taxon>
    </lineage>
</organism>
<dbReference type="AlphaFoldDB" id="A0A1X7SGF1"/>
<dbReference type="InterPro" id="IPR016024">
    <property type="entry name" value="ARM-type_fold"/>
</dbReference>
<evidence type="ECO:0000256" key="2">
    <source>
        <dbReference type="PROSITE-ProRule" id="PRU00103"/>
    </source>
</evidence>
<protein>
    <recommendedName>
        <fullName evidence="4">Condensin complex subunit 1 C-terminal domain-containing protein</fullName>
    </recommendedName>
</protein>
<evidence type="ECO:0008006" key="4">
    <source>
        <dbReference type="Google" id="ProtNLM"/>
    </source>
</evidence>
<name>A0A1X7SGF1_AMPQE</name>
<dbReference type="Pfam" id="PF02985">
    <property type="entry name" value="HEAT"/>
    <property type="match status" value="1"/>
</dbReference>
<dbReference type="PANTHER" id="PTHR13366">
    <property type="entry name" value="MALARIA ANTIGEN-RELATED"/>
    <property type="match status" value="1"/>
</dbReference>
<keyword evidence="1" id="KW-0677">Repeat</keyword>
<dbReference type="PROSITE" id="PS50077">
    <property type="entry name" value="HEAT_REPEAT"/>
    <property type="match status" value="1"/>
</dbReference>
<dbReference type="SUPFAM" id="SSF48371">
    <property type="entry name" value="ARM repeat"/>
    <property type="match status" value="1"/>
</dbReference>
<proteinExistence type="predicted"/>
<dbReference type="InterPro" id="IPR052107">
    <property type="entry name" value="HEAT6"/>
</dbReference>
<evidence type="ECO:0000313" key="3">
    <source>
        <dbReference type="EnsemblMetazoa" id="Aqu2.1.01113_001"/>
    </source>
</evidence>
<accession>A0A1X7SGF1</accession>
<dbReference type="EnsemblMetazoa" id="Aqu2.1.01113_001">
    <property type="protein sequence ID" value="Aqu2.1.01113_001"/>
    <property type="gene ID" value="Aqu2.1.01113"/>
</dbReference>